<sequence length="139" mass="15917">MPAKDLFYKTVETALIQDGWLNIKPLKLNFNETNLEVDLSADKFITAQKGTVSIAVEVKSFIAASIVYAFHQAIGQYIHYRMIIRYQNLGRILYLAVPLSVYEEELSQSFYQASITENQVNLLIVDDTTQEVEQWIPNP</sequence>
<dbReference type="SUPFAM" id="SSF52980">
    <property type="entry name" value="Restriction endonuclease-like"/>
    <property type="match status" value="1"/>
</dbReference>
<dbReference type="Proteomes" id="UP000271624">
    <property type="component" value="Unassembled WGS sequence"/>
</dbReference>
<proteinExistence type="predicted"/>
<comment type="caution">
    <text evidence="1">The sequence shown here is derived from an EMBL/GenBank/DDBJ whole genome shotgun (WGS) entry which is preliminary data.</text>
</comment>
<organism evidence="1 2">
    <name type="scientific">Dulcicalothrix desertica PCC 7102</name>
    <dbReference type="NCBI Taxonomy" id="232991"/>
    <lineage>
        <taxon>Bacteria</taxon>
        <taxon>Bacillati</taxon>
        <taxon>Cyanobacteriota</taxon>
        <taxon>Cyanophyceae</taxon>
        <taxon>Nostocales</taxon>
        <taxon>Calotrichaceae</taxon>
        <taxon>Dulcicalothrix</taxon>
    </lineage>
</organism>
<name>A0A3S1A2P7_9CYAN</name>
<keyword evidence="2" id="KW-1185">Reference proteome</keyword>
<gene>
    <name evidence="1" type="ORF">DSM106972_098400</name>
</gene>
<dbReference type="Pfam" id="PF08814">
    <property type="entry name" value="XisH"/>
    <property type="match status" value="1"/>
</dbReference>
<dbReference type="InterPro" id="IPR011856">
    <property type="entry name" value="tRNA_endonuc-like_dom_sf"/>
</dbReference>
<evidence type="ECO:0008006" key="3">
    <source>
        <dbReference type="Google" id="ProtNLM"/>
    </source>
</evidence>
<accession>A0A3S1A2P7</accession>
<dbReference type="GO" id="GO:0003676">
    <property type="term" value="F:nucleic acid binding"/>
    <property type="evidence" value="ECO:0007669"/>
    <property type="project" value="InterPro"/>
</dbReference>
<dbReference type="RefSeq" id="WP_127087726.1">
    <property type="nucleotide sequence ID" value="NZ_RSCL01000070.1"/>
</dbReference>
<reference evidence="1" key="2">
    <citation type="journal article" date="2019" name="Genome Biol. Evol.">
        <title>Day and night: Metabolic profiles and evolutionary relationships of six axenic non-marine cyanobacteria.</title>
        <authorList>
            <person name="Will S.E."/>
            <person name="Henke P."/>
            <person name="Boedeker C."/>
            <person name="Huang S."/>
            <person name="Brinkmann H."/>
            <person name="Rohde M."/>
            <person name="Jarek M."/>
            <person name="Friedl T."/>
            <person name="Seufert S."/>
            <person name="Schumacher M."/>
            <person name="Overmann J."/>
            <person name="Neumann-Schaal M."/>
            <person name="Petersen J."/>
        </authorList>
    </citation>
    <scope>NUCLEOTIDE SEQUENCE [LARGE SCALE GENOMIC DNA]</scope>
    <source>
        <strain evidence="1">PCC 7102</strain>
    </source>
</reference>
<reference evidence="1" key="1">
    <citation type="submission" date="2018-12" db="EMBL/GenBank/DDBJ databases">
        <authorList>
            <person name="Will S."/>
            <person name="Neumann-Schaal M."/>
            <person name="Henke P."/>
        </authorList>
    </citation>
    <scope>NUCLEOTIDE SEQUENCE</scope>
    <source>
        <strain evidence="1">PCC 7102</strain>
    </source>
</reference>
<dbReference type="Gene3D" id="3.40.1350.10">
    <property type="match status" value="1"/>
</dbReference>
<dbReference type="AlphaFoldDB" id="A0A3S1A2P7"/>
<evidence type="ECO:0000313" key="2">
    <source>
        <dbReference type="Proteomes" id="UP000271624"/>
    </source>
</evidence>
<dbReference type="EMBL" id="RSCL01000070">
    <property type="protein sequence ID" value="RUS92692.1"/>
    <property type="molecule type" value="Genomic_DNA"/>
</dbReference>
<dbReference type="InterPro" id="IPR011335">
    <property type="entry name" value="Restrct_endonuc-II-like"/>
</dbReference>
<dbReference type="OrthoDB" id="516800at2"/>
<dbReference type="InterPro" id="IPR014919">
    <property type="entry name" value="XisH"/>
</dbReference>
<dbReference type="CDD" id="cd22366">
    <property type="entry name" value="XisH-like"/>
    <property type="match status" value="1"/>
</dbReference>
<evidence type="ECO:0000313" key="1">
    <source>
        <dbReference type="EMBL" id="RUS92692.1"/>
    </source>
</evidence>
<protein>
    <recommendedName>
        <fullName evidence="3">Fatty-acid oxidation protein subunit alpha</fullName>
    </recommendedName>
</protein>